<accession>A0A0F4Z7X8</accession>
<feature type="region of interest" description="Disordered" evidence="5">
    <location>
        <begin position="680"/>
        <end position="714"/>
    </location>
</feature>
<dbReference type="SUPFAM" id="SSF57850">
    <property type="entry name" value="RING/U-box"/>
    <property type="match status" value="4"/>
</dbReference>
<keyword evidence="1" id="KW-0479">Metal-binding</keyword>
<dbReference type="EMBL" id="LAEV01002192">
    <property type="protein sequence ID" value="KKA26450.1"/>
    <property type="molecule type" value="Genomic_DNA"/>
</dbReference>
<feature type="domain" description="ZZ-type" evidence="6">
    <location>
        <begin position="577"/>
        <end position="632"/>
    </location>
</feature>
<keyword evidence="2 4" id="KW-0863">Zinc-finger</keyword>
<gene>
    <name evidence="7" type="ORF">TD95_000144</name>
</gene>
<feature type="domain" description="ZZ-type" evidence="6">
    <location>
        <begin position="269"/>
        <end position="324"/>
    </location>
</feature>
<evidence type="ECO:0000259" key="6">
    <source>
        <dbReference type="PROSITE" id="PS50135"/>
    </source>
</evidence>
<organism evidence="7 8">
    <name type="scientific">Thielaviopsis punctulata</name>
    <dbReference type="NCBI Taxonomy" id="72032"/>
    <lineage>
        <taxon>Eukaryota</taxon>
        <taxon>Fungi</taxon>
        <taxon>Dikarya</taxon>
        <taxon>Ascomycota</taxon>
        <taxon>Pezizomycotina</taxon>
        <taxon>Sordariomycetes</taxon>
        <taxon>Hypocreomycetidae</taxon>
        <taxon>Microascales</taxon>
        <taxon>Ceratocystidaceae</taxon>
        <taxon>Thielaviopsis</taxon>
    </lineage>
</organism>
<dbReference type="Gene3D" id="3.30.60.90">
    <property type="match status" value="4"/>
</dbReference>
<feature type="region of interest" description="Disordered" evidence="5">
    <location>
        <begin position="890"/>
        <end position="940"/>
    </location>
</feature>
<feature type="region of interest" description="Disordered" evidence="5">
    <location>
        <begin position="197"/>
        <end position="232"/>
    </location>
</feature>
<feature type="compositionally biased region" description="Polar residues" evidence="5">
    <location>
        <begin position="700"/>
        <end position="714"/>
    </location>
</feature>
<evidence type="ECO:0000313" key="7">
    <source>
        <dbReference type="EMBL" id="KKA26450.1"/>
    </source>
</evidence>
<dbReference type="InterPro" id="IPR032350">
    <property type="entry name" value="Nbr1_FW"/>
</dbReference>
<comment type="caution">
    <text evidence="7">The sequence shown here is derived from an EMBL/GenBank/DDBJ whole genome shotgun (WGS) entry which is preliminary data.</text>
</comment>
<dbReference type="InterPro" id="IPR000433">
    <property type="entry name" value="Znf_ZZ"/>
</dbReference>
<dbReference type="CDD" id="cd02249">
    <property type="entry name" value="ZZ"/>
    <property type="match status" value="1"/>
</dbReference>
<dbReference type="Pfam" id="PF16158">
    <property type="entry name" value="N_BRCA1_IG"/>
    <property type="match status" value="1"/>
</dbReference>
<dbReference type="OrthoDB" id="661148at2759"/>
<dbReference type="Gene3D" id="2.60.40.10">
    <property type="entry name" value="Immunoglobulins"/>
    <property type="match status" value="1"/>
</dbReference>
<dbReference type="GO" id="GO:0000407">
    <property type="term" value="C:phagophore assembly site"/>
    <property type="evidence" value="ECO:0007669"/>
    <property type="project" value="TreeGrafter"/>
</dbReference>
<dbReference type="GO" id="GO:0016236">
    <property type="term" value="P:macroautophagy"/>
    <property type="evidence" value="ECO:0007669"/>
    <property type="project" value="TreeGrafter"/>
</dbReference>
<proteinExistence type="predicted"/>
<evidence type="ECO:0000256" key="4">
    <source>
        <dbReference type="PROSITE-ProRule" id="PRU00228"/>
    </source>
</evidence>
<protein>
    <recommendedName>
        <fullName evidence="6">ZZ-type domain-containing protein</fullName>
    </recommendedName>
</protein>
<dbReference type="Proteomes" id="UP000033483">
    <property type="component" value="Unassembled WGS sequence"/>
</dbReference>
<dbReference type="InterPro" id="IPR013783">
    <property type="entry name" value="Ig-like_fold"/>
</dbReference>
<feature type="compositionally biased region" description="Basic and acidic residues" evidence="5">
    <location>
        <begin position="205"/>
        <end position="219"/>
    </location>
</feature>
<evidence type="ECO:0000256" key="3">
    <source>
        <dbReference type="ARBA" id="ARBA00022833"/>
    </source>
</evidence>
<dbReference type="GO" id="GO:0043130">
    <property type="term" value="F:ubiquitin binding"/>
    <property type="evidence" value="ECO:0007669"/>
    <property type="project" value="TreeGrafter"/>
</dbReference>
<feature type="region of interest" description="Disordered" evidence="5">
    <location>
        <begin position="141"/>
        <end position="179"/>
    </location>
</feature>
<name>A0A0F4Z7X8_9PEZI</name>
<evidence type="ECO:0000256" key="2">
    <source>
        <dbReference type="ARBA" id="ARBA00022771"/>
    </source>
</evidence>
<sequence>MASSSQFATPDSEARRISVKLMVNSDVYRGRLSLSDMTEDRFETAIRSLFPHHAGPITIDRYSDSSRDYIQIASAHSYRQLVRAAKAKSKLKFRVHTITPESALPTSPSPNPCVTVNTTVTVESDQAHSDYTPTITITKIDAPRPAAPEPVPRPAQTESSPAQMESSSPAQHNEPSRLSTYKPLVYPYLTTPLEQVVSLPESDSDASKPKKNEWADAPKNEPILGYVQPPSQGSEEKRVIEESLPRQPLKVAAISPCAKSVVYPKVGPAFQICCNACSSTIDNQHWHCSQCEMGDFDLCIACAEQGERCLNDEHWLIRRRIEDGSIVTSVSEVLSMEKPKPADTVEDRLEDAAEEKTEENKEEGDALGRSLDFVSQAIKAHLNLGLPSASSLSESGARDFSPRMYSFQPQSLAKQLSNDMSPVQRSNQWRTNILTCNNCVTEQEEEMFVHCDACADFDLCFRCFSANKHGHHPGHKFSAASENAELPDEVKILLAPGRNVRHSACCDACDKYIVGVRYKCLQCPDWDYCSACIDAKNMMHKGHQFVPLYEPLTPPNMFTRGFGSTTCASVQHRGIYCDGVLCRQDHTSSYISGVRYKCTICHDFDLCARCEASPLNLHSKSHPLIMMKTPISHVNVSTFGSDAYGRRLPLMGDKKQEQSLGSKPMPELSLASKREFAELQPSKPVAVSKPETPKPEASKTESSVKISNESSTAEMTTPYRLKTARTEAVRATFASRTSPVPAAQSLPSLGLDSDMDNVCGGFYNCEIINEPARCCLQVETGDEFSYSFNLRNTGHTAWPAGSFLQFVGGAYMGTKSNKQTEPSSVVYREVPVGGSATYTVSLRAGAKTGLLVSYWRLIMANGLRVGNRVYAEILVNGPKDHEMEMFDGVPNFKVNDGRDTEAAATDSATPDRATAPAPAPAPAPATVSAPTVSLSTPIPPPPAARAAPLMVFPTLETESPMSSVTQHASSIITEESTQAQSPTVVTQSELGSLADFDGGDEWTGSDIDFLTDEEYDILDNSDEDYSSL</sequence>
<dbReference type="PANTHER" id="PTHR20930">
    <property type="entry name" value="OVARIAN CARCINOMA ANTIGEN CA125-RELATED"/>
    <property type="match status" value="1"/>
</dbReference>
<evidence type="ECO:0000313" key="8">
    <source>
        <dbReference type="Proteomes" id="UP000033483"/>
    </source>
</evidence>
<evidence type="ECO:0000256" key="1">
    <source>
        <dbReference type="ARBA" id="ARBA00022723"/>
    </source>
</evidence>
<reference evidence="7 8" key="1">
    <citation type="submission" date="2015-03" db="EMBL/GenBank/DDBJ databases">
        <authorList>
            <person name="Radwan O."/>
            <person name="Al-Naeli F.A."/>
            <person name="Rendon G.A."/>
            <person name="Fields C."/>
        </authorList>
    </citation>
    <scope>NUCLEOTIDE SEQUENCE [LARGE SCALE GENOMIC DNA]</scope>
    <source>
        <strain evidence="7">CR-DP1</strain>
    </source>
</reference>
<dbReference type="PROSITE" id="PS50135">
    <property type="entry name" value="ZF_ZZ_2"/>
    <property type="match status" value="3"/>
</dbReference>
<dbReference type="Pfam" id="PF00569">
    <property type="entry name" value="ZZ"/>
    <property type="match status" value="3"/>
</dbReference>
<dbReference type="GO" id="GO:0008270">
    <property type="term" value="F:zinc ion binding"/>
    <property type="evidence" value="ECO:0007669"/>
    <property type="project" value="UniProtKB-KW"/>
</dbReference>
<dbReference type="CDD" id="cd02340">
    <property type="entry name" value="ZZ_NBR1_like"/>
    <property type="match status" value="2"/>
</dbReference>
<dbReference type="SMART" id="SM00291">
    <property type="entry name" value="ZnF_ZZ"/>
    <property type="match status" value="4"/>
</dbReference>
<feature type="domain" description="ZZ-type" evidence="6">
    <location>
        <begin position="501"/>
        <end position="553"/>
    </location>
</feature>
<dbReference type="AlphaFoldDB" id="A0A0F4Z7X8"/>
<keyword evidence="8" id="KW-1185">Reference proteome</keyword>
<dbReference type="InterPro" id="IPR043145">
    <property type="entry name" value="Znf_ZZ_sf"/>
</dbReference>
<feature type="compositionally biased region" description="Polar residues" evidence="5">
    <location>
        <begin position="156"/>
        <end position="179"/>
    </location>
</feature>
<keyword evidence="3" id="KW-0862">Zinc</keyword>
<feature type="region of interest" description="Disordered" evidence="5">
    <location>
        <begin position="337"/>
        <end position="366"/>
    </location>
</feature>
<feature type="compositionally biased region" description="Low complexity" evidence="5">
    <location>
        <begin position="902"/>
        <end position="916"/>
    </location>
</feature>
<evidence type="ECO:0000256" key="5">
    <source>
        <dbReference type="SAM" id="MobiDB-lite"/>
    </source>
</evidence>
<dbReference type="PANTHER" id="PTHR20930:SF0">
    <property type="entry name" value="PROTEIN ILRUN"/>
    <property type="match status" value="1"/>
</dbReference>